<evidence type="ECO:0000313" key="1">
    <source>
        <dbReference type="EMBL" id="PCE40441.1"/>
    </source>
</evidence>
<dbReference type="Pfam" id="PF02620">
    <property type="entry name" value="YceD"/>
    <property type="match status" value="1"/>
</dbReference>
<sequence length="173" mass="17952">MTGPEFSRPVRIDTLGEGGRMIAIEAAEGERAALAERFGLLALEALTAEANLRREGDVILAEGRVKARAVQVCVASGGPVPADVDETFSLRFVPEGQDGGEELELDAGDIDSIDYAGGAVDLGEAVAETMALSLDPFPRAADADAILKKAGVLTEQEAAEASSPFAALKGKLR</sequence>
<dbReference type="EMBL" id="NWUF01000028">
    <property type="protein sequence ID" value="PCE40441.1"/>
    <property type="molecule type" value="Genomic_DNA"/>
</dbReference>
<keyword evidence="2" id="KW-1185">Reference proteome</keyword>
<evidence type="ECO:0008006" key="3">
    <source>
        <dbReference type="Google" id="ProtNLM"/>
    </source>
</evidence>
<dbReference type="RefSeq" id="WP_066968581.1">
    <property type="nucleotide sequence ID" value="NZ_CP023449.1"/>
</dbReference>
<dbReference type="OrthoDB" id="8443793at2"/>
<dbReference type="AlphaFoldDB" id="A0A2A4FSR3"/>
<dbReference type="InterPro" id="IPR003772">
    <property type="entry name" value="YceD"/>
</dbReference>
<evidence type="ECO:0000313" key="2">
    <source>
        <dbReference type="Proteomes" id="UP000218934"/>
    </source>
</evidence>
<name>A0A2A4FSR3_9SPHN</name>
<reference evidence="1 2" key="1">
    <citation type="submission" date="2017-09" db="EMBL/GenBank/DDBJ databases">
        <title>The Catabolism of 3,6-Dichlorosalicylic acid is Initiated by the Cytochrome P450 Monooxygenase DsmABC in Rhizorhabdus dicambivorans Ndbn-20.</title>
        <authorList>
            <person name="Na L."/>
        </authorList>
    </citation>
    <scope>NUCLEOTIDE SEQUENCE [LARGE SCALE GENOMIC DNA]</scope>
    <source>
        <strain evidence="1 2">Ndbn-20m</strain>
    </source>
</reference>
<dbReference type="Proteomes" id="UP000218934">
    <property type="component" value="Unassembled WGS sequence"/>
</dbReference>
<comment type="caution">
    <text evidence="1">The sequence shown here is derived from an EMBL/GenBank/DDBJ whole genome shotgun (WGS) entry which is preliminary data.</text>
</comment>
<gene>
    <name evidence="1" type="ORF">COO09_20325</name>
</gene>
<protein>
    <recommendedName>
        <fullName evidence="3">DUF177 domain-containing protein</fullName>
    </recommendedName>
</protein>
<organism evidence="1 2">
    <name type="scientific">Rhizorhabdus dicambivorans</name>
    <dbReference type="NCBI Taxonomy" id="1850238"/>
    <lineage>
        <taxon>Bacteria</taxon>
        <taxon>Pseudomonadati</taxon>
        <taxon>Pseudomonadota</taxon>
        <taxon>Alphaproteobacteria</taxon>
        <taxon>Sphingomonadales</taxon>
        <taxon>Sphingomonadaceae</taxon>
        <taxon>Rhizorhabdus</taxon>
    </lineage>
</organism>
<dbReference type="KEGG" id="rdi:CMV14_04830"/>
<proteinExistence type="predicted"/>
<accession>A0A2A4FSR3</accession>